<protein>
    <recommendedName>
        <fullName evidence="2">EB domain-containing protein</fullName>
    </recommendedName>
</protein>
<feature type="chain" id="PRO_5004718313" description="EB domain-containing protein" evidence="1">
    <location>
        <begin position="20"/>
        <end position="253"/>
    </location>
</feature>
<dbReference type="CTD" id="20236100"/>
<feature type="domain" description="EB" evidence="2">
    <location>
        <begin position="184"/>
        <end position="224"/>
    </location>
</feature>
<dbReference type="Pfam" id="PF01683">
    <property type="entry name" value="EB"/>
    <property type="match status" value="1"/>
</dbReference>
<dbReference type="KEGG" id="lgi:LOTGIDRAFT_153763"/>
<dbReference type="GeneID" id="20236100"/>
<keyword evidence="4" id="KW-1185">Reference proteome</keyword>
<proteinExistence type="predicted"/>
<keyword evidence="1" id="KW-0732">Signal</keyword>
<accession>V4A3R1</accession>
<dbReference type="AlphaFoldDB" id="V4A3R1"/>
<feature type="signal peptide" evidence="1">
    <location>
        <begin position="1"/>
        <end position="19"/>
    </location>
</feature>
<name>V4A3R1_LOTGI</name>
<dbReference type="InterPro" id="IPR006149">
    <property type="entry name" value="EB_dom"/>
</dbReference>
<sequence>MDSFLLLLATCSLIPSIESLTCYKCSRVDGITAEQANLNCLINSTEVLCQSSYDRCYSSIHDASNTIEKGCTSSARCIESNICCTNNFCNAGFATGMRTGYGKPCETQSDCIQDTEDMVCSQAVEDSSLKCQCTEKRHNKGAICKLKSDVTEYCDGDNQCLLYNSFCEDSRCRCADQFYPNKTEESCLLKRPLTDPCSKDMECRAHNSMCHSEMCVCKYGYYAGKYEDHCSGCSRLEWSLLVICLQYFIYVLH</sequence>
<dbReference type="OMA" id="TSCCERS"/>
<dbReference type="EMBL" id="KB202283">
    <property type="protein sequence ID" value="ESO91327.1"/>
    <property type="molecule type" value="Genomic_DNA"/>
</dbReference>
<evidence type="ECO:0000313" key="4">
    <source>
        <dbReference type="Proteomes" id="UP000030746"/>
    </source>
</evidence>
<dbReference type="HOGENOM" id="CLU_1099558_0_0_1"/>
<dbReference type="Proteomes" id="UP000030746">
    <property type="component" value="Unassembled WGS sequence"/>
</dbReference>
<reference evidence="3 4" key="1">
    <citation type="journal article" date="2013" name="Nature">
        <title>Insights into bilaterian evolution from three spiralian genomes.</title>
        <authorList>
            <person name="Simakov O."/>
            <person name="Marletaz F."/>
            <person name="Cho S.J."/>
            <person name="Edsinger-Gonzales E."/>
            <person name="Havlak P."/>
            <person name="Hellsten U."/>
            <person name="Kuo D.H."/>
            <person name="Larsson T."/>
            <person name="Lv J."/>
            <person name="Arendt D."/>
            <person name="Savage R."/>
            <person name="Osoegawa K."/>
            <person name="de Jong P."/>
            <person name="Grimwood J."/>
            <person name="Chapman J.A."/>
            <person name="Shapiro H."/>
            <person name="Aerts A."/>
            <person name="Otillar R.P."/>
            <person name="Terry A.Y."/>
            <person name="Boore J.L."/>
            <person name="Grigoriev I.V."/>
            <person name="Lindberg D.R."/>
            <person name="Seaver E.C."/>
            <person name="Weisblat D.A."/>
            <person name="Putnam N.H."/>
            <person name="Rokhsar D.S."/>
        </authorList>
    </citation>
    <scope>NUCLEOTIDE SEQUENCE [LARGE SCALE GENOMIC DNA]</scope>
</reference>
<dbReference type="OrthoDB" id="5912242at2759"/>
<evidence type="ECO:0000256" key="1">
    <source>
        <dbReference type="SAM" id="SignalP"/>
    </source>
</evidence>
<evidence type="ECO:0000259" key="2">
    <source>
        <dbReference type="Pfam" id="PF01683"/>
    </source>
</evidence>
<gene>
    <name evidence="3" type="ORF">LOTGIDRAFT_153763</name>
</gene>
<evidence type="ECO:0000313" key="3">
    <source>
        <dbReference type="EMBL" id="ESO91327.1"/>
    </source>
</evidence>
<organism evidence="3 4">
    <name type="scientific">Lottia gigantea</name>
    <name type="common">Giant owl limpet</name>
    <dbReference type="NCBI Taxonomy" id="225164"/>
    <lineage>
        <taxon>Eukaryota</taxon>
        <taxon>Metazoa</taxon>
        <taxon>Spiralia</taxon>
        <taxon>Lophotrochozoa</taxon>
        <taxon>Mollusca</taxon>
        <taxon>Gastropoda</taxon>
        <taxon>Patellogastropoda</taxon>
        <taxon>Lottioidea</taxon>
        <taxon>Lottiidae</taxon>
        <taxon>Lottia</taxon>
    </lineage>
</organism>
<dbReference type="RefSeq" id="XP_009058023.1">
    <property type="nucleotide sequence ID" value="XM_009059775.1"/>
</dbReference>